<dbReference type="Proteomes" id="UP001177260">
    <property type="component" value="Unassembled WGS sequence"/>
</dbReference>
<comment type="caution">
    <text evidence="1">The sequence shown here is derived from an EMBL/GenBank/DDBJ whole genome shotgun (WGS) entry which is preliminary data.</text>
</comment>
<gene>
    <name evidence="1" type="ORF">N8T08_005809</name>
</gene>
<accession>A0ACC3B1C8</accession>
<evidence type="ECO:0000313" key="2">
    <source>
        <dbReference type="Proteomes" id="UP001177260"/>
    </source>
</evidence>
<reference evidence="1 2" key="1">
    <citation type="journal article" date="2023" name="ACS Omega">
        <title>Identification of the Neoaspergillic Acid Biosynthesis Gene Cluster by Establishing an In Vitro CRISPR-Ribonucleoprotein Genetic System in Aspergillus melleus.</title>
        <authorList>
            <person name="Yuan B."/>
            <person name="Grau M.F."/>
            <person name="Murata R.M."/>
            <person name="Torok T."/>
            <person name="Venkateswaran K."/>
            <person name="Stajich J.E."/>
            <person name="Wang C.C.C."/>
        </authorList>
    </citation>
    <scope>NUCLEOTIDE SEQUENCE [LARGE SCALE GENOMIC DNA]</scope>
    <source>
        <strain evidence="1 2">IMV 1140</strain>
    </source>
</reference>
<sequence>MEFFNFEAASIDSVARFVDTSGEAPEGGIDGPEINQESAHSKDIDHGSVDASTFEQMSSVAIDIPISEPRDICFPQHDQVPFPSIENDDHDIESSGPGKRSRARLPKHAVRVLRSWLANNSDDPYPTGADNLYLMEKTGLSKTQIRNWLANARKRKRFLHSATSSDVQSHDASSARSSVDNSLSWTPLERWQNSPPEDEPASLSDVYQALVDRPSDYELGSNPAAGLPSEGHAHRKSSSISSFSDLSMTRAASARSSDSNYSSASDLSLSGLFTDYLSISPHQPRPRSRSRHRYSKRRTYKKKPAEDKEKGKKQRLFRCTFCTQTFTTKYDWQRHEKSIHLNLDQWVCAPHGATMVVNGATICVFCGLVDPDLDHTESHDYSICQGKRPQDRMFNRKDHLAQHLKLTHSTELQSHMDDWCVSTKEVRSRCGFCDTVFTTWKERNDHLATHFKAGCDMFQWHGDWGFEPNVQDLVKNAMPPYLIGEESVTIEPWRPTFLPEDSQLAFGHNSWANNHPEAFQLLHDHLVEFIIRQKLNGFFPSDHMIQNEARRLVYGSEDDWDQTSADNLVWLNIVKNDPRICAVGDLPADAPANSHPP</sequence>
<proteinExistence type="predicted"/>
<name>A0ACC3B1C8_9EURO</name>
<organism evidence="1 2">
    <name type="scientific">Aspergillus melleus</name>
    <dbReference type="NCBI Taxonomy" id="138277"/>
    <lineage>
        <taxon>Eukaryota</taxon>
        <taxon>Fungi</taxon>
        <taxon>Dikarya</taxon>
        <taxon>Ascomycota</taxon>
        <taxon>Pezizomycotina</taxon>
        <taxon>Eurotiomycetes</taxon>
        <taxon>Eurotiomycetidae</taxon>
        <taxon>Eurotiales</taxon>
        <taxon>Aspergillaceae</taxon>
        <taxon>Aspergillus</taxon>
        <taxon>Aspergillus subgen. Circumdati</taxon>
    </lineage>
</organism>
<dbReference type="EMBL" id="JAOPJF010000033">
    <property type="protein sequence ID" value="KAK1144147.1"/>
    <property type="molecule type" value="Genomic_DNA"/>
</dbReference>
<protein>
    <submittedName>
        <fullName evidence="1">Uncharacterized protein</fullName>
    </submittedName>
</protein>
<evidence type="ECO:0000313" key="1">
    <source>
        <dbReference type="EMBL" id="KAK1144147.1"/>
    </source>
</evidence>
<keyword evidence="2" id="KW-1185">Reference proteome</keyword>